<evidence type="ECO:0000259" key="5">
    <source>
        <dbReference type="Pfam" id="PF00535"/>
    </source>
</evidence>
<dbReference type="GO" id="GO:0035269">
    <property type="term" value="P:protein O-linked glycosylation via mannose"/>
    <property type="evidence" value="ECO:0007669"/>
    <property type="project" value="TreeGrafter"/>
</dbReference>
<feature type="domain" description="Glycosyltransferase 2-like" evidence="5">
    <location>
        <begin position="4"/>
        <end position="174"/>
    </location>
</feature>
<evidence type="ECO:0000256" key="1">
    <source>
        <dbReference type="ARBA" id="ARBA00006739"/>
    </source>
</evidence>
<comment type="similarity">
    <text evidence="1 4">Belongs to the glycosyltransferase 2 family.</text>
</comment>
<reference evidence="6 7" key="1">
    <citation type="journal article" date="2017" name="Environ. Microbiol.">
        <title>Decay of the glycolytic pathway and adaptation to intranuclear parasitism within Enterocytozoonidae microsporidia.</title>
        <authorList>
            <person name="Wiredu Boakye D."/>
            <person name="Jaroenlak P."/>
            <person name="Prachumwat A."/>
            <person name="Williams T.A."/>
            <person name="Bateman K.S."/>
            <person name="Itsathitphaisarn O."/>
            <person name="Sritunyalucksana K."/>
            <person name="Paszkiewicz K.H."/>
            <person name="Moore K.A."/>
            <person name="Stentiford G.D."/>
            <person name="Williams B.A."/>
        </authorList>
    </citation>
    <scope>NUCLEOTIDE SEQUENCE [LARGE SCALE GENOMIC DNA]</scope>
    <source>
        <strain evidence="7">canceri</strain>
    </source>
</reference>
<comment type="catalytic activity">
    <reaction evidence="4">
        <text>a di-trans,poly-cis-dolichyl phosphate + GDP-alpha-D-mannose = a di-trans,poly-cis-dolichyl beta-D-mannosyl phosphate + GDP</text>
        <dbReference type="Rhea" id="RHEA:21184"/>
        <dbReference type="Rhea" id="RHEA-COMP:19498"/>
        <dbReference type="Rhea" id="RHEA-COMP:19501"/>
        <dbReference type="ChEBI" id="CHEBI:57527"/>
        <dbReference type="ChEBI" id="CHEBI:57683"/>
        <dbReference type="ChEBI" id="CHEBI:58189"/>
        <dbReference type="ChEBI" id="CHEBI:58211"/>
    </reaction>
</comment>
<dbReference type="GO" id="GO:0005789">
    <property type="term" value="C:endoplasmic reticulum membrane"/>
    <property type="evidence" value="ECO:0007669"/>
    <property type="project" value="TreeGrafter"/>
</dbReference>
<keyword evidence="3 4" id="KW-0808">Transferase</keyword>
<dbReference type="GO" id="GO:0006488">
    <property type="term" value="P:dolichol-linked oligosaccharide biosynthetic process"/>
    <property type="evidence" value="ECO:0007669"/>
    <property type="project" value="TreeGrafter"/>
</dbReference>
<evidence type="ECO:0000256" key="2">
    <source>
        <dbReference type="ARBA" id="ARBA00022676"/>
    </source>
</evidence>
<organism evidence="6 7">
    <name type="scientific">Hepatospora eriocheir</name>
    <dbReference type="NCBI Taxonomy" id="1081669"/>
    <lineage>
        <taxon>Eukaryota</taxon>
        <taxon>Fungi</taxon>
        <taxon>Fungi incertae sedis</taxon>
        <taxon>Microsporidia</taxon>
        <taxon>Hepatosporidae</taxon>
        <taxon>Hepatospora</taxon>
    </lineage>
</organism>
<dbReference type="UniPathway" id="UPA00378"/>
<dbReference type="SUPFAM" id="SSF53448">
    <property type="entry name" value="Nucleotide-diphospho-sugar transferases"/>
    <property type="match status" value="1"/>
</dbReference>
<proteinExistence type="inferred from homology"/>
<keyword evidence="2 4" id="KW-0328">Glycosyltransferase</keyword>
<comment type="function">
    <text evidence="4">Transfers mannose from GDP-mannose to dolichol monophosphate to form dolichol phosphate mannose (Dol-P-Man) which is the mannosyl donor in pathways leading to N-glycosylation, glycosyl phosphatidylinositol membrane anchoring, and O-mannosylation of proteins.</text>
</comment>
<evidence type="ECO:0000256" key="3">
    <source>
        <dbReference type="ARBA" id="ARBA00022679"/>
    </source>
</evidence>
<dbReference type="InterPro" id="IPR039528">
    <property type="entry name" value="DPM1-like"/>
</dbReference>
<dbReference type="AlphaFoldDB" id="A0A1X0QK56"/>
<dbReference type="EMBL" id="LTAI01000068">
    <property type="protein sequence ID" value="ORE00076.1"/>
    <property type="molecule type" value="Genomic_DNA"/>
</dbReference>
<comment type="subcellular location">
    <subcellularLocation>
        <location evidence="4">Endoplasmic reticulum</location>
    </subcellularLocation>
</comment>
<dbReference type="VEuPathDB" id="MicrosporidiaDB:A0H76_2335"/>
<dbReference type="GO" id="GO:0006506">
    <property type="term" value="P:GPI anchor biosynthetic process"/>
    <property type="evidence" value="ECO:0007669"/>
    <property type="project" value="TreeGrafter"/>
</dbReference>
<dbReference type="PANTHER" id="PTHR43398">
    <property type="entry name" value="DOLICHOL-PHOSPHATE MANNOSYLTRANSFERASE SUBUNIT 1"/>
    <property type="match status" value="1"/>
</dbReference>
<accession>A0A1X0QK56</accession>
<evidence type="ECO:0000313" key="6">
    <source>
        <dbReference type="EMBL" id="ORE00076.1"/>
    </source>
</evidence>
<comment type="caution">
    <text evidence="6">The sequence shown here is derived from an EMBL/GenBank/DDBJ whole genome shotgun (WGS) entry which is preliminary data.</text>
</comment>
<protein>
    <recommendedName>
        <fullName evidence="4">Dolichol-phosphate mannosyltransferase subunit 1</fullName>
        <ecNumber evidence="4">2.4.1.83</ecNumber>
    </recommendedName>
</protein>
<dbReference type="PANTHER" id="PTHR43398:SF1">
    <property type="entry name" value="DOLICHOL-PHOSPHATE MANNOSYLTRANSFERASE SUBUNIT 1"/>
    <property type="match status" value="1"/>
</dbReference>
<gene>
    <name evidence="6" type="primary">DPM1</name>
    <name evidence="6" type="ORF">A0H76_2335</name>
</gene>
<dbReference type="EC" id="2.4.1.83" evidence="4"/>
<dbReference type="GO" id="GO:0004582">
    <property type="term" value="F:dolichyl-phosphate beta-D-mannosyltransferase activity"/>
    <property type="evidence" value="ECO:0007669"/>
    <property type="project" value="UniProtKB-UniRule"/>
</dbReference>
<dbReference type="Pfam" id="PF00535">
    <property type="entry name" value="Glycos_transf_2"/>
    <property type="match status" value="1"/>
</dbReference>
<keyword evidence="4" id="KW-0256">Endoplasmic reticulum</keyword>
<dbReference type="InterPro" id="IPR001173">
    <property type="entry name" value="Glyco_trans_2-like"/>
</dbReference>
<name>A0A1X0QK56_9MICR</name>
<comment type="subunit">
    <text evidence="4">Component of the dolichol-phosphate mannose (DPM) synthase complex.</text>
</comment>
<dbReference type="CDD" id="cd06442">
    <property type="entry name" value="DPM1_like"/>
    <property type="match status" value="1"/>
</dbReference>
<dbReference type="InterPro" id="IPR029044">
    <property type="entry name" value="Nucleotide-diphossugar_trans"/>
</dbReference>
<comment type="pathway">
    <text evidence="4">Protein modification; protein glycosylation.</text>
</comment>
<dbReference type="Gene3D" id="3.90.550.10">
    <property type="entry name" value="Spore Coat Polysaccharide Biosynthesis Protein SpsA, Chain A"/>
    <property type="match status" value="1"/>
</dbReference>
<sequence>MFNIILPTYNEAENIVTCLNMIREVFNKIDINHKIIICDDNSPDGTSKIVKLLKRSNIVVIERPGKMGLGSAYIDSIEECKYPYTILMDSDLQHSPFDIERMYKYALYDKYDIVTGTRYNSDFINGELVHGEVSNWSFIRKLQSAIANNLARYILDVKTSDLTGSFRIYKTNVLSFLAKSVYCKNFGFQVEAITRAEHLNLKIKEVPITFFDRYAGESKLGLKEIYKFLMMVVMLYFSI</sequence>
<evidence type="ECO:0000313" key="7">
    <source>
        <dbReference type="Proteomes" id="UP000192501"/>
    </source>
</evidence>
<dbReference type="FunFam" id="3.90.550.10:FF:000122">
    <property type="entry name" value="Dolichol-phosphate mannosyltransferase subunit 1"/>
    <property type="match status" value="1"/>
</dbReference>
<dbReference type="Proteomes" id="UP000192501">
    <property type="component" value="Unassembled WGS sequence"/>
</dbReference>
<evidence type="ECO:0000256" key="4">
    <source>
        <dbReference type="RuleBase" id="RU365083"/>
    </source>
</evidence>